<dbReference type="Proteomes" id="UP000295064">
    <property type="component" value="Unassembled WGS sequence"/>
</dbReference>
<organism evidence="1 2">
    <name type="scientific">Halanaerobium saccharolyticum</name>
    <dbReference type="NCBI Taxonomy" id="43595"/>
    <lineage>
        <taxon>Bacteria</taxon>
        <taxon>Bacillati</taxon>
        <taxon>Bacillota</taxon>
        <taxon>Clostridia</taxon>
        <taxon>Halanaerobiales</taxon>
        <taxon>Halanaerobiaceae</taxon>
        <taxon>Halanaerobium</taxon>
    </lineage>
</organism>
<dbReference type="AlphaFoldDB" id="A0A4R6LUG7"/>
<comment type="caution">
    <text evidence="1">The sequence shown here is derived from an EMBL/GenBank/DDBJ whole genome shotgun (WGS) entry which is preliminary data.</text>
</comment>
<dbReference type="EMBL" id="SNWX01000006">
    <property type="protein sequence ID" value="TDO92333.1"/>
    <property type="molecule type" value="Genomic_DNA"/>
</dbReference>
<gene>
    <name evidence="1" type="ORF">DFR79_106146</name>
</gene>
<sequence length="118" mass="13832">MGQLNLFKSKEFNINQIKAEPIFKREKFADYKINILDAVNESEIKNWIENHNDHKELKNRIINNPNKAHIRIKHDGEGNVKEIYLKDYGGGDLCCMNYKNKSSWPRLLEMIKGADKDV</sequence>
<evidence type="ECO:0000313" key="2">
    <source>
        <dbReference type="Proteomes" id="UP000295064"/>
    </source>
</evidence>
<proteinExistence type="predicted"/>
<name>A0A4R6LUG7_9FIRM</name>
<evidence type="ECO:0000313" key="1">
    <source>
        <dbReference type="EMBL" id="TDO92333.1"/>
    </source>
</evidence>
<protein>
    <submittedName>
        <fullName evidence="1">Uncharacterized protein</fullName>
    </submittedName>
</protein>
<accession>A0A4R6LUG7</accession>
<reference evidence="1 2" key="1">
    <citation type="submission" date="2019-03" db="EMBL/GenBank/DDBJ databases">
        <title>Subsurface microbial communities from deep shales in Ohio and West Virginia, USA.</title>
        <authorList>
            <person name="Wrighton K."/>
        </authorList>
    </citation>
    <scope>NUCLEOTIDE SEQUENCE [LARGE SCALE GENOMIC DNA]</scope>
    <source>
        <strain evidence="1 2">MA284_T2</strain>
    </source>
</reference>
<dbReference type="RefSeq" id="WP_166637987.1">
    <property type="nucleotide sequence ID" value="NZ_SNWX01000006.1"/>
</dbReference>